<name>A0ABX2CTC5_9CYAN</name>
<keyword evidence="2" id="KW-0808">Transferase</keyword>
<feature type="domain" description="Methyltransferase type 11" evidence="1">
    <location>
        <begin position="56"/>
        <end position="145"/>
    </location>
</feature>
<dbReference type="Gene3D" id="3.40.50.150">
    <property type="entry name" value="Vaccinia Virus protein VP39"/>
    <property type="match status" value="1"/>
</dbReference>
<reference evidence="2 3" key="1">
    <citation type="journal article" date="2020" name="Sci. Rep.">
        <title>A novel cyanobacterial geosmin producer, revising GeoA distribution and dispersion patterns in Bacteria.</title>
        <authorList>
            <person name="Churro C."/>
            <person name="Semedo-Aguiar A.P."/>
            <person name="Silva A.D."/>
            <person name="Pereira-Leal J.B."/>
            <person name="Leite R.B."/>
        </authorList>
    </citation>
    <scope>NUCLEOTIDE SEQUENCE [LARGE SCALE GENOMIC DNA]</scope>
    <source>
        <strain evidence="2 3">IPMA8</strain>
    </source>
</reference>
<dbReference type="EC" id="2.1.1.-" evidence="2"/>
<keyword evidence="3" id="KW-1185">Reference proteome</keyword>
<dbReference type="PANTHER" id="PTHR43591">
    <property type="entry name" value="METHYLTRANSFERASE"/>
    <property type="match status" value="1"/>
</dbReference>
<comment type="caution">
    <text evidence="2">The sequence shown here is derived from an EMBL/GenBank/DDBJ whole genome shotgun (WGS) entry which is preliminary data.</text>
</comment>
<evidence type="ECO:0000313" key="2">
    <source>
        <dbReference type="EMBL" id="NQE33168.1"/>
    </source>
</evidence>
<dbReference type="Pfam" id="PF08241">
    <property type="entry name" value="Methyltransf_11"/>
    <property type="match status" value="1"/>
</dbReference>
<dbReference type="Proteomes" id="UP000702425">
    <property type="component" value="Unassembled WGS sequence"/>
</dbReference>
<sequence length="256" mass="29047">MATVVETKKSETHKEKLGNFLARNPFGQPLTLGFFYREKMRAIHRISPDLPFKEILEVGGGQGGLTSLLYPQAQITNIDLDPKYANVPCNQQEKVRFICGDATNLPFENESFDAVTMFDVLEHIPDHQKAVSEALRVLKPKGFLLVSSPNENWQFPYYGVMKPICPPEAEVMAEWGHVRRGYTIDRLTDLIGLPYQSSATFINPLTVVCHDFAFSRLPRLMRLLFCTALSPVTWTSYWRHKPDSLGTETASAWQKP</sequence>
<evidence type="ECO:0000259" key="1">
    <source>
        <dbReference type="Pfam" id="PF08241"/>
    </source>
</evidence>
<dbReference type="SUPFAM" id="SSF53335">
    <property type="entry name" value="S-adenosyl-L-methionine-dependent methyltransferases"/>
    <property type="match status" value="1"/>
</dbReference>
<dbReference type="CDD" id="cd02440">
    <property type="entry name" value="AdoMet_MTases"/>
    <property type="match status" value="1"/>
</dbReference>
<dbReference type="InterPro" id="IPR013216">
    <property type="entry name" value="Methyltransf_11"/>
</dbReference>
<dbReference type="InterPro" id="IPR029063">
    <property type="entry name" value="SAM-dependent_MTases_sf"/>
</dbReference>
<dbReference type="EMBL" id="SRRZ01000011">
    <property type="protein sequence ID" value="NQE33168.1"/>
    <property type="molecule type" value="Genomic_DNA"/>
</dbReference>
<dbReference type="GO" id="GO:0008168">
    <property type="term" value="F:methyltransferase activity"/>
    <property type="evidence" value="ECO:0007669"/>
    <property type="project" value="UniProtKB-KW"/>
</dbReference>
<dbReference type="RefSeq" id="WP_172185855.1">
    <property type="nucleotide sequence ID" value="NZ_CAWPPK010000013.1"/>
</dbReference>
<organism evidence="2 3">
    <name type="scientific">Microcoleus asticus IPMA8</name>
    <dbReference type="NCBI Taxonomy" id="2563858"/>
    <lineage>
        <taxon>Bacteria</taxon>
        <taxon>Bacillati</taxon>
        <taxon>Cyanobacteriota</taxon>
        <taxon>Cyanophyceae</taxon>
        <taxon>Oscillatoriophycideae</taxon>
        <taxon>Oscillatoriales</taxon>
        <taxon>Microcoleaceae</taxon>
        <taxon>Microcoleus</taxon>
        <taxon>Microcoleus asticus</taxon>
    </lineage>
</organism>
<dbReference type="GO" id="GO:0032259">
    <property type="term" value="P:methylation"/>
    <property type="evidence" value="ECO:0007669"/>
    <property type="project" value="UniProtKB-KW"/>
</dbReference>
<gene>
    <name evidence="2" type="ORF">E5S67_00886</name>
</gene>
<accession>A0ABX2CTC5</accession>
<keyword evidence="2" id="KW-0489">Methyltransferase</keyword>
<proteinExistence type="predicted"/>
<protein>
    <submittedName>
        <fullName evidence="2">Phthiotriol/phenolphthiotriol dimycocerosates methyltransferase</fullName>
        <ecNumber evidence="2">2.1.1.-</ecNumber>
    </submittedName>
</protein>
<evidence type="ECO:0000313" key="3">
    <source>
        <dbReference type="Proteomes" id="UP000702425"/>
    </source>
</evidence>